<sequence length="51" mass="6077">MFDLVLFKDVTITTKDNTIWTMPKGEVAKYYKKTNNEGKIIEEKWETISYD</sequence>
<reference evidence="1" key="1">
    <citation type="submission" date="2020-01" db="EMBL/GenBank/DDBJ databases">
        <authorList>
            <person name="Meier V. D."/>
            <person name="Meier V D."/>
        </authorList>
    </citation>
    <scope>NUCLEOTIDE SEQUENCE</scope>
    <source>
        <strain evidence="1">HLG_WM_MAG_10</strain>
    </source>
</reference>
<dbReference type="EMBL" id="CACVAQ010000375">
    <property type="protein sequence ID" value="CAA6826188.1"/>
    <property type="molecule type" value="Genomic_DNA"/>
</dbReference>
<organism evidence="1">
    <name type="scientific">uncultured Aureispira sp</name>
    <dbReference type="NCBI Taxonomy" id="1331704"/>
    <lineage>
        <taxon>Bacteria</taxon>
        <taxon>Pseudomonadati</taxon>
        <taxon>Bacteroidota</taxon>
        <taxon>Saprospiria</taxon>
        <taxon>Saprospirales</taxon>
        <taxon>Saprospiraceae</taxon>
        <taxon>Aureispira</taxon>
        <taxon>environmental samples</taxon>
    </lineage>
</organism>
<gene>
    <name evidence="1" type="ORF">HELGO_WM20543</name>
</gene>
<evidence type="ECO:0000313" key="1">
    <source>
        <dbReference type="EMBL" id="CAA6826188.1"/>
    </source>
</evidence>
<proteinExistence type="predicted"/>
<accession>A0A6S6UDE2</accession>
<dbReference type="AlphaFoldDB" id="A0A6S6UDE2"/>
<protein>
    <submittedName>
        <fullName evidence="1">Uncharacterized protein</fullName>
    </submittedName>
</protein>
<name>A0A6S6UDE2_9BACT</name>